<evidence type="ECO:0000256" key="3">
    <source>
        <dbReference type="PROSITE-ProRule" id="PRU00023"/>
    </source>
</evidence>
<keyword evidence="1" id="KW-0677">Repeat</keyword>
<gene>
    <name evidence="4" type="ORF">PGQ11_013607</name>
</gene>
<comment type="caution">
    <text evidence="4">The sequence shown here is derived from an EMBL/GenBank/DDBJ whole genome shotgun (WGS) entry which is preliminary data.</text>
</comment>
<feature type="repeat" description="ANK" evidence="3">
    <location>
        <begin position="269"/>
        <end position="301"/>
    </location>
</feature>
<proteinExistence type="predicted"/>
<keyword evidence="5" id="KW-1185">Reference proteome</keyword>
<protein>
    <submittedName>
        <fullName evidence="4">Ankyrin repeat-containing domain protein</fullName>
    </submittedName>
</protein>
<dbReference type="PANTHER" id="PTHR24198:SF165">
    <property type="entry name" value="ANKYRIN REPEAT-CONTAINING PROTEIN-RELATED"/>
    <property type="match status" value="1"/>
</dbReference>
<dbReference type="Proteomes" id="UP001390339">
    <property type="component" value="Unassembled WGS sequence"/>
</dbReference>
<organism evidence="4 5">
    <name type="scientific">Apiospora arundinis</name>
    <dbReference type="NCBI Taxonomy" id="335852"/>
    <lineage>
        <taxon>Eukaryota</taxon>
        <taxon>Fungi</taxon>
        <taxon>Dikarya</taxon>
        <taxon>Ascomycota</taxon>
        <taxon>Pezizomycotina</taxon>
        <taxon>Sordariomycetes</taxon>
        <taxon>Xylariomycetidae</taxon>
        <taxon>Amphisphaeriales</taxon>
        <taxon>Apiosporaceae</taxon>
        <taxon>Apiospora</taxon>
    </lineage>
</organism>
<dbReference type="PROSITE" id="PS50297">
    <property type="entry name" value="ANK_REP_REGION"/>
    <property type="match status" value="2"/>
</dbReference>
<feature type="repeat" description="ANK" evidence="3">
    <location>
        <begin position="71"/>
        <end position="103"/>
    </location>
</feature>
<evidence type="ECO:0000256" key="2">
    <source>
        <dbReference type="ARBA" id="ARBA00023043"/>
    </source>
</evidence>
<sequence length="407" mass="46427">MSSTKRSGKTKLHWAVIENVPIQPFQSYDDINAKDELGRSALHWAAALDNTDWAQYLMESLKVDWFLQDNDGRTPLHEAAINDNNNIAKLFLGNNDVLDKINTGDNFHRTALQWAVQNSSLTVEHELIENHASVFTTDIPISKALERAVRNGPKSVEDCMCDELRKNWNKQSREALIWAVDKNEFDIATRLVDCEEWTSLPWGTLLQYAVEKDDEYIIQQLLDKKEMLNARDGPSRTPPLVYAASEGLAVIVQRLLRQESIEVDVCDKCGKTPLIHAAIKGHKDILSQLIDKGADINAKDHSLSTPLLYAVKSGREELIRQLLQRNALVEPYYVQGAEAEGKHKIAELLKGHLKPQDHPPQQDRPYRDSFELNLTPLERLQRERQQQEWLPNSISTIYYNSTIGTYL</sequence>
<dbReference type="PANTHER" id="PTHR24198">
    <property type="entry name" value="ANKYRIN REPEAT AND PROTEIN KINASE DOMAIN-CONTAINING PROTEIN"/>
    <property type="match status" value="1"/>
</dbReference>
<dbReference type="SMART" id="SM00248">
    <property type="entry name" value="ANK"/>
    <property type="match status" value="8"/>
</dbReference>
<dbReference type="PRINTS" id="PR01415">
    <property type="entry name" value="ANKYRIN"/>
</dbReference>
<accession>A0ABR2HQ88</accession>
<name>A0ABR2HQ88_9PEZI</name>
<dbReference type="Gene3D" id="1.25.40.20">
    <property type="entry name" value="Ankyrin repeat-containing domain"/>
    <property type="match status" value="3"/>
</dbReference>
<evidence type="ECO:0000256" key="1">
    <source>
        <dbReference type="ARBA" id="ARBA00022737"/>
    </source>
</evidence>
<dbReference type="InterPro" id="IPR036770">
    <property type="entry name" value="Ankyrin_rpt-contain_sf"/>
</dbReference>
<dbReference type="EMBL" id="JAPCWZ010000009">
    <property type="protein sequence ID" value="KAK8851128.1"/>
    <property type="molecule type" value="Genomic_DNA"/>
</dbReference>
<dbReference type="InterPro" id="IPR002110">
    <property type="entry name" value="Ankyrin_rpt"/>
</dbReference>
<dbReference type="Pfam" id="PF12796">
    <property type="entry name" value="Ank_2"/>
    <property type="match status" value="2"/>
</dbReference>
<evidence type="ECO:0000313" key="5">
    <source>
        <dbReference type="Proteomes" id="UP001390339"/>
    </source>
</evidence>
<dbReference type="SUPFAM" id="SSF48403">
    <property type="entry name" value="Ankyrin repeat"/>
    <property type="match status" value="1"/>
</dbReference>
<dbReference type="PROSITE" id="PS50088">
    <property type="entry name" value="ANK_REPEAT"/>
    <property type="match status" value="2"/>
</dbReference>
<keyword evidence="2 3" id="KW-0040">ANK repeat</keyword>
<reference evidence="4 5" key="1">
    <citation type="journal article" date="2024" name="IMA Fungus">
        <title>Apiospora arundinis, a panoply of carbohydrate-active enzymes and secondary metabolites.</title>
        <authorList>
            <person name="Sorensen T."/>
            <person name="Petersen C."/>
            <person name="Muurmann A.T."/>
            <person name="Christiansen J.V."/>
            <person name="Brundto M.L."/>
            <person name="Overgaard C.K."/>
            <person name="Boysen A.T."/>
            <person name="Wollenberg R.D."/>
            <person name="Larsen T.O."/>
            <person name="Sorensen J.L."/>
            <person name="Nielsen K.L."/>
            <person name="Sondergaard T.E."/>
        </authorList>
    </citation>
    <scope>NUCLEOTIDE SEQUENCE [LARGE SCALE GENOMIC DNA]</scope>
    <source>
        <strain evidence="4 5">AAU 773</strain>
    </source>
</reference>
<evidence type="ECO:0000313" key="4">
    <source>
        <dbReference type="EMBL" id="KAK8851128.1"/>
    </source>
</evidence>